<proteinExistence type="predicted"/>
<evidence type="ECO:0000313" key="2">
    <source>
        <dbReference type="Proteomes" id="UP000050816"/>
    </source>
</evidence>
<accession>A0A0R1U9M0</accession>
<name>A0A0R1U9M0_9LACO</name>
<evidence type="ECO:0008006" key="3">
    <source>
        <dbReference type="Google" id="ProtNLM"/>
    </source>
</evidence>
<evidence type="ECO:0000313" key="1">
    <source>
        <dbReference type="EMBL" id="KRL87685.1"/>
    </source>
</evidence>
<dbReference type="EMBL" id="AZFK01000088">
    <property type="protein sequence ID" value="KRL87685.1"/>
    <property type="molecule type" value="Genomic_DNA"/>
</dbReference>
<comment type="caution">
    <text evidence="1">The sequence shown here is derived from an EMBL/GenBank/DDBJ whole genome shotgun (WGS) entry which is preliminary data.</text>
</comment>
<dbReference type="PATRIC" id="fig|1423760.3.peg.1033"/>
<dbReference type="Proteomes" id="UP000050816">
    <property type="component" value="Unassembled WGS sequence"/>
</dbReference>
<reference evidence="1 2" key="1">
    <citation type="journal article" date="2015" name="Genome Announc.">
        <title>Expanding the biotechnology potential of lactobacilli through comparative genomics of 213 strains and associated genera.</title>
        <authorList>
            <person name="Sun Z."/>
            <person name="Harris H.M."/>
            <person name="McCann A."/>
            <person name="Guo C."/>
            <person name="Argimon S."/>
            <person name="Zhang W."/>
            <person name="Yang X."/>
            <person name="Jeffery I.B."/>
            <person name="Cooney J.C."/>
            <person name="Kagawa T.F."/>
            <person name="Liu W."/>
            <person name="Song Y."/>
            <person name="Salvetti E."/>
            <person name="Wrobel A."/>
            <person name="Rasinkangas P."/>
            <person name="Parkhill J."/>
            <person name="Rea M.C."/>
            <person name="O'Sullivan O."/>
            <person name="Ritari J."/>
            <person name="Douillard F.P."/>
            <person name="Paul Ross R."/>
            <person name="Yang R."/>
            <person name="Briner A.E."/>
            <person name="Felis G.E."/>
            <person name="de Vos W.M."/>
            <person name="Barrangou R."/>
            <person name="Klaenhammer T.R."/>
            <person name="Caufield P.W."/>
            <person name="Cui Y."/>
            <person name="Zhang H."/>
            <person name="O'Toole P.W."/>
        </authorList>
    </citation>
    <scope>NUCLEOTIDE SEQUENCE [LARGE SCALE GENOMIC DNA]</scope>
    <source>
        <strain evidence="1 2">DSM 15946</strain>
    </source>
</reference>
<sequence length="269" mass="31447">MFSRNPERSTSFLFNSTLNKAKETGDYMTNYTSANLQIVKDPKLDAYVIIDQKTGKVLFDHIGEGYESYFAAKNVYCHNQPVEEPHWSQLNKAAVEILTQPIVPGNLHYVAPRRIMGKQKWDALKRQKRQSANHHCTVCQRYVPHRDGDWLYLHEKYQYDFEKRIEHYVGCASVCYECHMYIHQGLLQLQSLEGDLSFDKMQSILARGNQILERFGLQAIEPPESFEEDDWKLEFEGNFYRRLTEADLRNSIDPSRIKDGDIIQVSEND</sequence>
<dbReference type="AlphaFoldDB" id="A0A0R1U9M0"/>
<gene>
    <name evidence="1" type="ORF">FC43_GL001000</name>
</gene>
<protein>
    <recommendedName>
        <fullName evidence="3">HNH endonuclease</fullName>
    </recommendedName>
</protein>
<organism evidence="1 2">
    <name type="scientific">Limosilactobacillus ingluviei DSM 15946</name>
    <dbReference type="NCBI Taxonomy" id="1423760"/>
    <lineage>
        <taxon>Bacteria</taxon>
        <taxon>Bacillati</taxon>
        <taxon>Bacillota</taxon>
        <taxon>Bacilli</taxon>
        <taxon>Lactobacillales</taxon>
        <taxon>Lactobacillaceae</taxon>
        <taxon>Limosilactobacillus</taxon>
    </lineage>
</organism>